<dbReference type="PANTHER" id="PTHR43217:SF1">
    <property type="entry name" value="SUCCINATE SEMIALDEHYDE DEHYDROGENASE [NAD(P)+] SAD"/>
    <property type="match status" value="1"/>
</dbReference>
<dbReference type="InterPro" id="IPR016161">
    <property type="entry name" value="Ald_DH/histidinol_DH"/>
</dbReference>
<dbReference type="Gene3D" id="3.40.605.10">
    <property type="entry name" value="Aldehyde Dehydrogenase, Chain A, domain 1"/>
    <property type="match status" value="1"/>
</dbReference>
<dbReference type="PANTHER" id="PTHR43217">
    <property type="entry name" value="SUCCINATE SEMIALDEHYDE DEHYDROGENASE [NAD(P)+] SAD"/>
    <property type="match status" value="1"/>
</dbReference>
<dbReference type="Pfam" id="PF00171">
    <property type="entry name" value="Aldedh"/>
    <property type="match status" value="1"/>
</dbReference>
<accession>A0A1B1WA90</accession>
<feature type="domain" description="Aldehyde dehydrogenase" evidence="2">
    <location>
        <begin position="177"/>
        <end position="403"/>
    </location>
</feature>
<keyword evidence="1" id="KW-0560">Oxidoreductase</keyword>
<dbReference type="InterPro" id="IPR016162">
    <property type="entry name" value="Ald_DH_N"/>
</dbReference>
<protein>
    <submittedName>
        <fullName evidence="3">Putative aldehyde dehydrogenase</fullName>
    </submittedName>
</protein>
<evidence type="ECO:0000313" key="3">
    <source>
        <dbReference type="EMBL" id="ANW61958.1"/>
    </source>
</evidence>
<reference evidence="3" key="1">
    <citation type="journal article" date="2016" name="Appl. Environ. Microbiol.">
        <title>Functional genome mining for metabolites encoded by large gene clusters using heterologous expression of a whole genomic BAC library in Streptomyces.</title>
        <authorList>
            <person name="Xu M."/>
            <person name="Wang Y."/>
            <person name="Zhao Z."/>
            <person name="Gao G."/>
            <person name="Huang S."/>
            <person name="Kang Q."/>
            <person name="He X."/>
            <person name="Lin S."/>
            <person name="Pang X."/>
            <person name="Deng Z."/>
            <person name="Tao M."/>
        </authorList>
    </citation>
    <scope>NUCLEOTIDE SEQUENCE</scope>
    <source>
        <strain evidence="3">Sal35</strain>
    </source>
</reference>
<organism evidence="3">
    <name type="scientific">Streptomyces rochei</name>
    <name type="common">Streptomyces parvullus</name>
    <dbReference type="NCBI Taxonomy" id="1928"/>
    <lineage>
        <taxon>Bacteria</taxon>
        <taxon>Bacillati</taxon>
        <taxon>Actinomycetota</taxon>
        <taxon>Actinomycetes</taxon>
        <taxon>Kitasatosporales</taxon>
        <taxon>Streptomycetaceae</taxon>
        <taxon>Streptomyces</taxon>
        <taxon>Streptomyces rochei group</taxon>
    </lineage>
</organism>
<dbReference type="InterPro" id="IPR047110">
    <property type="entry name" value="GABD/Sad-like"/>
</dbReference>
<dbReference type="SUPFAM" id="SSF53720">
    <property type="entry name" value="ALDH-like"/>
    <property type="match status" value="1"/>
</dbReference>
<evidence type="ECO:0000259" key="2">
    <source>
        <dbReference type="Pfam" id="PF00171"/>
    </source>
</evidence>
<proteinExistence type="predicted"/>
<dbReference type="AlphaFoldDB" id="A0A1B1WA90"/>
<dbReference type="InterPro" id="IPR016163">
    <property type="entry name" value="Ald_DH_C"/>
</dbReference>
<sequence length="435" mass="46784">MTSCDSMGTLVPASESPLLGGQMTSALVRPVGAAVTLDIPYADRLEALQSVRDLLVEEPGPVHRLLCEISTHRAARYEIEAAVDTLEGAAEEVRTYRPGKVPSVAVFMPSNVILYSYVLYLLVPSLYAERIVFRPSSQVRDQTARLHDLLARRHRLPVRLAAASQRGFVAEHAGPAAVVVFTGSYHNAERIRAQLSPGQLFLHLGAGVNPFVVAPGADLAAAVDDAVEVRMLNAGQDCLGPDLFCVHRSLLPAFLDALVARLEQLRYGPYDDPGADYGPLFYESTLEETAVFLARNRASIVHGGAVDFRSSRLDPVVVVADGVTPRTHVPEFFAPVFNVVGYDDTGSLAATLTTGPFTERALGASVYGDAPALTEALRRRTTVTVDATLLTVDDGNAPFGGYGRQANYITDGERLWAEPVLISKAVADHLPEAAR</sequence>
<dbReference type="InterPro" id="IPR015590">
    <property type="entry name" value="Aldehyde_DH_dom"/>
</dbReference>
<evidence type="ECO:0000256" key="1">
    <source>
        <dbReference type="ARBA" id="ARBA00023002"/>
    </source>
</evidence>
<dbReference type="Gene3D" id="3.40.309.10">
    <property type="entry name" value="Aldehyde Dehydrogenase, Chain A, domain 2"/>
    <property type="match status" value="1"/>
</dbReference>
<dbReference type="GO" id="GO:0004777">
    <property type="term" value="F:succinate-semialdehyde dehydrogenase (NAD+) activity"/>
    <property type="evidence" value="ECO:0007669"/>
    <property type="project" value="TreeGrafter"/>
</dbReference>
<name>A0A1B1WA90_STRRO</name>
<dbReference type="EMBL" id="KX346560">
    <property type="protein sequence ID" value="ANW61958.1"/>
    <property type="molecule type" value="Genomic_DNA"/>
</dbReference>